<organism evidence="7 8">
    <name type="scientific">Ammoniphilus oxalaticus</name>
    <dbReference type="NCBI Taxonomy" id="66863"/>
    <lineage>
        <taxon>Bacteria</taxon>
        <taxon>Bacillati</taxon>
        <taxon>Bacillota</taxon>
        <taxon>Bacilli</taxon>
        <taxon>Bacillales</taxon>
        <taxon>Paenibacillaceae</taxon>
        <taxon>Aneurinibacillus group</taxon>
        <taxon>Ammoniphilus</taxon>
    </lineage>
</organism>
<reference evidence="7 8" key="1">
    <citation type="submission" date="2016-08" db="EMBL/GenBank/DDBJ databases">
        <title>Novel Firmicute Genomes.</title>
        <authorList>
            <person name="Poppleton D.I."/>
            <person name="Gribaldo S."/>
        </authorList>
    </citation>
    <scope>NUCLEOTIDE SEQUENCE [LARGE SCALE GENOMIC DNA]</scope>
    <source>
        <strain evidence="7 8">RAOx-1</strain>
    </source>
</reference>
<dbReference type="EMBL" id="MCHY01000011">
    <property type="protein sequence ID" value="RKD21687.1"/>
    <property type="molecule type" value="Genomic_DNA"/>
</dbReference>
<proteinExistence type="predicted"/>
<dbReference type="InterPro" id="IPR028090">
    <property type="entry name" value="JAB_dom_prok"/>
</dbReference>
<keyword evidence="3" id="KW-0378">Hydrolase</keyword>
<dbReference type="GO" id="GO:0006508">
    <property type="term" value="P:proteolysis"/>
    <property type="evidence" value="ECO:0007669"/>
    <property type="project" value="UniProtKB-KW"/>
</dbReference>
<dbReference type="GO" id="GO:0046872">
    <property type="term" value="F:metal ion binding"/>
    <property type="evidence" value="ECO:0007669"/>
    <property type="project" value="UniProtKB-KW"/>
</dbReference>
<evidence type="ECO:0000256" key="3">
    <source>
        <dbReference type="ARBA" id="ARBA00022801"/>
    </source>
</evidence>
<evidence type="ECO:0000313" key="8">
    <source>
        <dbReference type="Proteomes" id="UP000284219"/>
    </source>
</evidence>
<dbReference type="GO" id="GO:0008237">
    <property type="term" value="F:metallopeptidase activity"/>
    <property type="evidence" value="ECO:0007669"/>
    <property type="project" value="UniProtKB-KW"/>
</dbReference>
<accession>A0A419SEK1</accession>
<protein>
    <recommendedName>
        <fullName evidence="6">JAB domain-containing protein</fullName>
    </recommendedName>
</protein>
<dbReference type="Gene3D" id="3.40.140.10">
    <property type="entry name" value="Cytidine Deaminase, domain 2"/>
    <property type="match status" value="1"/>
</dbReference>
<feature type="domain" description="JAB" evidence="6">
    <location>
        <begin position="10"/>
        <end position="122"/>
    </location>
</feature>
<evidence type="ECO:0000313" key="7">
    <source>
        <dbReference type="EMBL" id="RKD21687.1"/>
    </source>
</evidence>
<evidence type="ECO:0000256" key="4">
    <source>
        <dbReference type="ARBA" id="ARBA00022833"/>
    </source>
</evidence>
<keyword evidence="1" id="KW-0645">Protease</keyword>
<dbReference type="Pfam" id="PF14464">
    <property type="entry name" value="Prok-JAB"/>
    <property type="match status" value="1"/>
</dbReference>
<comment type="caution">
    <text evidence="7">The sequence shown here is derived from an EMBL/GenBank/DDBJ whole genome shotgun (WGS) entry which is preliminary data.</text>
</comment>
<dbReference type="SUPFAM" id="SSF102712">
    <property type="entry name" value="JAB1/MPN domain"/>
    <property type="match status" value="1"/>
</dbReference>
<keyword evidence="4" id="KW-0862">Zinc</keyword>
<name>A0A419SEK1_9BACL</name>
<dbReference type="RefSeq" id="WP_170145398.1">
    <property type="nucleotide sequence ID" value="NZ_MCHY01000011.1"/>
</dbReference>
<keyword evidence="8" id="KW-1185">Reference proteome</keyword>
<evidence type="ECO:0000256" key="5">
    <source>
        <dbReference type="ARBA" id="ARBA00023049"/>
    </source>
</evidence>
<sequence length="162" mass="18451">MRLQVLILDKAYRQIQREVNRHPDAETGGIMVGLRAPDALIVTDVSGPGPDAIHQPFSIRFDEKYCERKARQLERRGKHLRYIGDWHSHPFSKLKPSKVDKQSFSFKAMNHYRTPTPLMIIAGPGPLIPLQAFILTNKIINVPPTLIDQATLRQYKTKAIST</sequence>
<evidence type="ECO:0000256" key="1">
    <source>
        <dbReference type="ARBA" id="ARBA00022670"/>
    </source>
</evidence>
<keyword evidence="2" id="KW-0479">Metal-binding</keyword>
<dbReference type="Proteomes" id="UP000284219">
    <property type="component" value="Unassembled WGS sequence"/>
</dbReference>
<gene>
    <name evidence="7" type="ORF">BEP19_13710</name>
</gene>
<evidence type="ECO:0000256" key="2">
    <source>
        <dbReference type="ARBA" id="ARBA00022723"/>
    </source>
</evidence>
<keyword evidence="5" id="KW-0482">Metalloprotease</keyword>
<dbReference type="AlphaFoldDB" id="A0A419SEK1"/>
<evidence type="ECO:0000259" key="6">
    <source>
        <dbReference type="Pfam" id="PF14464"/>
    </source>
</evidence>